<gene>
    <name evidence="2" type="ORF">FJW01_14340</name>
</gene>
<protein>
    <submittedName>
        <fullName evidence="2">Uncharacterized protein</fullName>
    </submittedName>
</protein>
<proteinExistence type="predicted"/>
<keyword evidence="1" id="KW-1133">Transmembrane helix</keyword>
<sequence length="87" mass="9848">MRRKNKPTVGLLILSISYMVFCCLIFFSLAQVMVELIMTDKVSFERSDIEHVVVVSVIAGTAAALRSWIFAKIDERKARKSHLSDSE</sequence>
<keyword evidence="3" id="KW-1185">Reference proteome</keyword>
<name>A0A506Q694_9GAMM</name>
<dbReference type="OrthoDB" id="6506863at2"/>
<reference evidence="2 3" key="1">
    <citation type="submission" date="2019-06" db="EMBL/GenBank/DDBJ databases">
        <title>Taxogenomics and systematics of the genus Pantoea.</title>
        <authorList>
            <person name="Tambong J.T."/>
        </authorList>
    </citation>
    <scope>NUCLEOTIDE SEQUENCE [LARGE SCALE GENOMIC DNA]</scope>
    <source>
        <strain evidence="2 3">LMG 24200</strain>
    </source>
</reference>
<accession>A0A506Q694</accession>
<dbReference type="RefSeq" id="WP_128086896.1">
    <property type="nucleotide sequence ID" value="NZ_CP071405.1"/>
</dbReference>
<feature type="transmembrane region" description="Helical" evidence="1">
    <location>
        <begin position="52"/>
        <end position="71"/>
    </location>
</feature>
<organism evidence="2 3">
    <name type="scientific">Pantoea deleyi</name>
    <dbReference type="NCBI Taxonomy" id="470932"/>
    <lineage>
        <taxon>Bacteria</taxon>
        <taxon>Pseudomonadati</taxon>
        <taxon>Pseudomonadota</taxon>
        <taxon>Gammaproteobacteria</taxon>
        <taxon>Enterobacterales</taxon>
        <taxon>Erwiniaceae</taxon>
        <taxon>Pantoea</taxon>
    </lineage>
</organism>
<dbReference type="Proteomes" id="UP000317747">
    <property type="component" value="Unassembled WGS sequence"/>
</dbReference>
<evidence type="ECO:0000313" key="3">
    <source>
        <dbReference type="Proteomes" id="UP000317747"/>
    </source>
</evidence>
<evidence type="ECO:0000256" key="1">
    <source>
        <dbReference type="SAM" id="Phobius"/>
    </source>
</evidence>
<comment type="caution">
    <text evidence="2">The sequence shown here is derived from an EMBL/GenBank/DDBJ whole genome shotgun (WGS) entry which is preliminary data.</text>
</comment>
<feature type="transmembrane region" description="Helical" evidence="1">
    <location>
        <begin position="12"/>
        <end position="32"/>
    </location>
</feature>
<evidence type="ECO:0000313" key="2">
    <source>
        <dbReference type="EMBL" id="TPV40868.1"/>
    </source>
</evidence>
<dbReference type="AlphaFoldDB" id="A0A506Q694"/>
<dbReference type="EMBL" id="VHJA01000060">
    <property type="protein sequence ID" value="TPV40868.1"/>
    <property type="molecule type" value="Genomic_DNA"/>
</dbReference>
<keyword evidence="1" id="KW-0812">Transmembrane</keyword>
<keyword evidence="1" id="KW-0472">Membrane</keyword>